<gene>
    <name evidence="1" type="ORF">DLD82_05435</name>
</gene>
<dbReference type="SUPFAM" id="SSF111331">
    <property type="entry name" value="NAD kinase/diacylglycerol kinase-like"/>
    <property type="match status" value="1"/>
</dbReference>
<dbReference type="InterPro" id="IPR011386">
    <property type="entry name" value="Put_ATP-NAD_kin"/>
</dbReference>
<dbReference type="PANTHER" id="PTHR40697:SF2">
    <property type="entry name" value="ATP-NAD KINASE-RELATED"/>
    <property type="match status" value="1"/>
</dbReference>
<dbReference type="Pfam" id="PF20143">
    <property type="entry name" value="NAD_kinase_C"/>
    <property type="match status" value="1"/>
</dbReference>
<keyword evidence="1" id="KW-0808">Transferase</keyword>
<dbReference type="RefSeq" id="WP_109940095.1">
    <property type="nucleotide sequence ID" value="NZ_CP176366.1"/>
</dbReference>
<dbReference type="GO" id="GO:0006741">
    <property type="term" value="P:NADP+ biosynthetic process"/>
    <property type="evidence" value="ECO:0007669"/>
    <property type="project" value="InterPro"/>
</dbReference>
<evidence type="ECO:0000313" key="1">
    <source>
        <dbReference type="EMBL" id="PWR75233.1"/>
    </source>
</evidence>
<dbReference type="InterPro" id="IPR017438">
    <property type="entry name" value="ATP-NAD_kinase_N"/>
</dbReference>
<evidence type="ECO:0000313" key="2">
    <source>
        <dbReference type="Proteomes" id="UP000245934"/>
    </source>
</evidence>
<dbReference type="EMBL" id="QGMZ01000011">
    <property type="protein sequence ID" value="PWR75233.1"/>
    <property type="molecule type" value="Genomic_DNA"/>
</dbReference>
<dbReference type="Proteomes" id="UP000245934">
    <property type="component" value="Unassembled WGS sequence"/>
</dbReference>
<reference evidence="1 2" key="1">
    <citation type="submission" date="2018-05" db="EMBL/GenBank/DDBJ databases">
        <title>Draft genome of Methanospirillum stamsii Pt1.</title>
        <authorList>
            <person name="Dueholm M.S."/>
            <person name="Nielsen P.H."/>
            <person name="Bakmann L.F."/>
            <person name="Otzen D.E."/>
        </authorList>
    </citation>
    <scope>NUCLEOTIDE SEQUENCE [LARGE SCALE GENOMIC DNA]</scope>
    <source>
        <strain evidence="1 2">Pt1</strain>
    </source>
</reference>
<organism evidence="1 2">
    <name type="scientific">Methanospirillum stamsii</name>
    <dbReference type="NCBI Taxonomy" id="1277351"/>
    <lineage>
        <taxon>Archaea</taxon>
        <taxon>Methanobacteriati</taxon>
        <taxon>Methanobacteriota</taxon>
        <taxon>Stenosarchaea group</taxon>
        <taxon>Methanomicrobia</taxon>
        <taxon>Methanomicrobiales</taxon>
        <taxon>Methanospirillaceae</taxon>
        <taxon>Methanospirillum</taxon>
    </lineage>
</organism>
<dbReference type="GO" id="GO:0003951">
    <property type="term" value="F:NAD+ kinase activity"/>
    <property type="evidence" value="ECO:0007669"/>
    <property type="project" value="InterPro"/>
</dbReference>
<dbReference type="PANTHER" id="PTHR40697">
    <property type="entry name" value="ACETOIN CATABOLISM PROTEIN X"/>
    <property type="match status" value="1"/>
</dbReference>
<dbReference type="OrthoDB" id="56451at2157"/>
<dbReference type="InterPro" id="IPR039065">
    <property type="entry name" value="AcoX-like"/>
</dbReference>
<dbReference type="InterPro" id="IPR016064">
    <property type="entry name" value="NAD/diacylglycerol_kinase_sf"/>
</dbReference>
<keyword evidence="2" id="KW-1185">Reference proteome</keyword>
<dbReference type="InterPro" id="IPR002504">
    <property type="entry name" value="NADK"/>
</dbReference>
<keyword evidence="1" id="KW-0418">Kinase</keyword>
<protein>
    <submittedName>
        <fullName evidence="1">ATP-NAD kinase</fullName>
    </submittedName>
</protein>
<comment type="caution">
    <text evidence="1">The sequence shown here is derived from an EMBL/GenBank/DDBJ whole genome shotgun (WGS) entry which is preliminary data.</text>
</comment>
<dbReference type="Gene3D" id="3.40.50.10330">
    <property type="entry name" value="Probable inorganic polyphosphate/atp-NAD kinase, domain 1"/>
    <property type="match status" value="1"/>
</dbReference>
<proteinExistence type="predicted"/>
<accession>A0A2V2NIT0</accession>
<dbReference type="GeneID" id="97610853"/>
<dbReference type="PIRSF" id="PIRSF016907">
    <property type="entry name" value="Kin_ATP-NAD"/>
    <property type="match status" value="1"/>
</dbReference>
<dbReference type="Pfam" id="PF01513">
    <property type="entry name" value="NAD_kinase"/>
    <property type="match status" value="1"/>
</dbReference>
<dbReference type="AlphaFoldDB" id="A0A2V2NIT0"/>
<name>A0A2V2NIT0_9EURY</name>
<sequence length="369" mass="40052">MTSIGFIINPYAGMGGAVGLKGTDNSIKEAISLGAEPQSATKALRFLSGLKEKDIHFFTVNGEMGENVLRKTNLSYTIVYHSEKNNLDPIIKTSAADTKKACLEIMKAHVDLLIFCGGDGTAKDVFSCTGNAVPILGIPTGVKIFSGVFATTPESAVHILSQWNGNNLIDGEVLDVDEEEYRNGNLKTTLFGIAKIPYVKGLCQCSKQVSFGDEADNMEGIANFIIEIMQDDTLYLLGAGTTTKKIADTLNISKTLLGIDAIYQKKLLKSDLNEKEILTLLNYYDKVKIIISPIGAQGFILGRGNQQISRDVIKKIGINSLIVIASESKLQNTKSLFIDTGDPDLNSSFSDSILVISNYKMGIRKKLIH</sequence>